<dbReference type="AlphaFoldDB" id="A0A132B443"/>
<feature type="compositionally biased region" description="Polar residues" evidence="1">
    <location>
        <begin position="277"/>
        <end position="288"/>
    </location>
</feature>
<sequence length="346" mass="37528">MFRSSSRSQSDPVAASSEASQPSTWRPSLRGIKKGLFSNKDDPQSSKDPRIGTAATTGPPLSASLQEADAYLTRTTSFVSSGYGPSKASSFKRSQTTRGREQPRTSREPLGSKGFTLIKQSGSRSQRHRPTESQGGLLCDLVDLDQQETGPYIPKHAASDFSKSTRQKNQGQIVIQPSSTPYTPTHAASDFSKIKLAPKMADAAATPIQSRDAAPITPPAKLDDSNDYQVFLAAARQAAARTYNTTGVMSPNRPKPCPQVSQKMKEIVAKHQETVRQRATSVSQQSVASKPASIFDKVGEYIKPSRAESVYSQRTGYSDEKSSTMGSVTSRERAGRKVSRDKRSFS</sequence>
<reference evidence="2 3" key="1">
    <citation type="submission" date="2015-10" db="EMBL/GenBank/DDBJ databases">
        <title>Full genome of DAOMC 229536 Phialocephala scopiformis, a fungal endophyte of spruce producing the potent anti-insectan compound rugulosin.</title>
        <authorList>
            <consortium name="DOE Joint Genome Institute"/>
            <person name="Walker A.K."/>
            <person name="Frasz S.L."/>
            <person name="Seifert K.A."/>
            <person name="Miller J.D."/>
            <person name="Mondo S.J."/>
            <person name="Labutti K."/>
            <person name="Lipzen A."/>
            <person name="Dockter R."/>
            <person name="Kennedy M."/>
            <person name="Grigoriev I.V."/>
            <person name="Spatafora J.W."/>
        </authorList>
    </citation>
    <scope>NUCLEOTIDE SEQUENCE [LARGE SCALE GENOMIC DNA]</scope>
    <source>
        <strain evidence="2 3">CBS 120377</strain>
    </source>
</reference>
<feature type="compositionally biased region" description="Polar residues" evidence="1">
    <location>
        <begin position="161"/>
        <end position="183"/>
    </location>
</feature>
<name>A0A132B443_MOLSC</name>
<evidence type="ECO:0000313" key="3">
    <source>
        <dbReference type="Proteomes" id="UP000070700"/>
    </source>
</evidence>
<feature type="compositionally biased region" description="Polar residues" evidence="1">
    <location>
        <begin position="87"/>
        <end position="97"/>
    </location>
</feature>
<feature type="region of interest" description="Disordered" evidence="1">
    <location>
        <begin position="244"/>
        <end position="263"/>
    </location>
</feature>
<dbReference type="RefSeq" id="XP_018061358.1">
    <property type="nucleotide sequence ID" value="XM_018207082.1"/>
</dbReference>
<dbReference type="InParanoid" id="A0A132B443"/>
<evidence type="ECO:0000256" key="1">
    <source>
        <dbReference type="SAM" id="MobiDB-lite"/>
    </source>
</evidence>
<feature type="compositionally biased region" description="Basic and acidic residues" evidence="1">
    <location>
        <begin position="98"/>
        <end position="107"/>
    </location>
</feature>
<feature type="compositionally biased region" description="Polar residues" evidence="1">
    <location>
        <begin position="1"/>
        <end position="26"/>
    </location>
</feature>
<feature type="region of interest" description="Disordered" evidence="1">
    <location>
        <begin position="151"/>
        <end position="186"/>
    </location>
</feature>
<feature type="compositionally biased region" description="Basic and acidic residues" evidence="1">
    <location>
        <begin position="39"/>
        <end position="50"/>
    </location>
</feature>
<keyword evidence="3" id="KW-1185">Reference proteome</keyword>
<feature type="region of interest" description="Disordered" evidence="1">
    <location>
        <begin position="1"/>
        <end position="138"/>
    </location>
</feature>
<organism evidence="2 3">
    <name type="scientific">Mollisia scopiformis</name>
    <name type="common">Conifer needle endophyte fungus</name>
    <name type="synonym">Phialocephala scopiformis</name>
    <dbReference type="NCBI Taxonomy" id="149040"/>
    <lineage>
        <taxon>Eukaryota</taxon>
        <taxon>Fungi</taxon>
        <taxon>Dikarya</taxon>
        <taxon>Ascomycota</taxon>
        <taxon>Pezizomycotina</taxon>
        <taxon>Leotiomycetes</taxon>
        <taxon>Helotiales</taxon>
        <taxon>Mollisiaceae</taxon>
        <taxon>Mollisia</taxon>
    </lineage>
</organism>
<dbReference type="EMBL" id="KQ947442">
    <property type="protein sequence ID" value="KUJ07003.1"/>
    <property type="molecule type" value="Genomic_DNA"/>
</dbReference>
<dbReference type="OrthoDB" id="3528502at2759"/>
<evidence type="ECO:0000313" key="2">
    <source>
        <dbReference type="EMBL" id="KUJ07003.1"/>
    </source>
</evidence>
<dbReference type="Proteomes" id="UP000070700">
    <property type="component" value="Unassembled WGS sequence"/>
</dbReference>
<protein>
    <submittedName>
        <fullName evidence="2">Uncharacterized protein</fullName>
    </submittedName>
</protein>
<proteinExistence type="predicted"/>
<dbReference type="GeneID" id="28816808"/>
<feature type="region of interest" description="Disordered" evidence="1">
    <location>
        <begin position="272"/>
        <end position="346"/>
    </location>
</feature>
<feature type="compositionally biased region" description="Basic and acidic residues" evidence="1">
    <location>
        <begin position="297"/>
        <end position="306"/>
    </location>
</feature>
<accession>A0A132B443</accession>
<gene>
    <name evidence="2" type="ORF">LY89DRAFT_375047</name>
</gene>
<dbReference type="KEGG" id="psco:LY89DRAFT_375047"/>